<dbReference type="EMBL" id="CP115156">
    <property type="protein sequence ID" value="WBL31312.1"/>
    <property type="molecule type" value="Genomic_DNA"/>
</dbReference>
<proteinExistence type="predicted"/>
<reference evidence="2" key="1">
    <citation type="submission" date="2022-12" db="EMBL/GenBank/DDBJ databases">
        <title>Genomic Characterization of Candidatus Phytoplasma sacchari in China.</title>
        <authorList>
            <person name="Zhang R.-Y."/>
        </authorList>
    </citation>
    <scope>NUCLEOTIDE SEQUENCE [LARGE SCALE GENOMIC DNA]</scope>
    <source>
        <strain evidence="2">SCWL1</strain>
    </source>
</reference>
<dbReference type="InterPro" id="IPR037068">
    <property type="entry name" value="DNA_primase_core_N_sf"/>
</dbReference>
<evidence type="ECO:0000313" key="2">
    <source>
        <dbReference type="EMBL" id="WBL31312.1"/>
    </source>
</evidence>
<dbReference type="Pfam" id="PF08275">
    <property type="entry name" value="DNAG_N"/>
    <property type="match status" value="1"/>
</dbReference>
<gene>
    <name evidence="2" type="ORF">O7R10_01740</name>
</gene>
<evidence type="ECO:0000259" key="1">
    <source>
        <dbReference type="Pfam" id="PF08275"/>
    </source>
</evidence>
<sequence length="149" mass="17878">MNSSEYQLLINQDSFLEEKIKNKQQKINKKINYDEKSNLIIKKKIVDKVSFQFNQIKRIYHQELLNHLEGLIYLKSERKLTMKTIKDFELGVANKNNQFLVKYLNQNQLDENKFVELGLIKQNKKFIYDASYLKISILSNFFLSKNIFF</sequence>
<name>A0ABY7M2P7_9MOLU</name>
<keyword evidence="3" id="KW-1185">Reference proteome</keyword>
<protein>
    <recommendedName>
        <fullName evidence="1">DNA primase DNAG catalytic core N-terminal domain-containing protein</fullName>
    </recommendedName>
</protein>
<evidence type="ECO:0000313" key="3">
    <source>
        <dbReference type="Proteomes" id="UP001210120"/>
    </source>
</evidence>
<dbReference type="Gene3D" id="3.90.980.10">
    <property type="entry name" value="DNA primase, catalytic core, N-terminal domain"/>
    <property type="match status" value="1"/>
</dbReference>
<dbReference type="InterPro" id="IPR013264">
    <property type="entry name" value="DNAG_N"/>
</dbReference>
<accession>A0ABY7M2P7</accession>
<organism evidence="2 3">
    <name type="scientific">Candidatus Phytoplasma sacchari</name>
    <dbReference type="NCBI Taxonomy" id="2609813"/>
    <lineage>
        <taxon>Bacteria</taxon>
        <taxon>Bacillati</taxon>
        <taxon>Mycoplasmatota</taxon>
        <taxon>Mollicutes</taxon>
        <taxon>Acholeplasmatales</taxon>
        <taxon>Acholeplasmataceae</taxon>
        <taxon>Candidatus Phytoplasma</taxon>
        <taxon>16SrXI (Rice yellow dwarf group)</taxon>
    </lineage>
</organism>
<dbReference type="Proteomes" id="UP001210120">
    <property type="component" value="Chromosome"/>
</dbReference>
<feature type="domain" description="DNA primase DNAG catalytic core N-terminal" evidence="1">
    <location>
        <begin position="60"/>
        <end position="129"/>
    </location>
</feature>
<dbReference type="SUPFAM" id="SSF56731">
    <property type="entry name" value="DNA primase core"/>
    <property type="match status" value="1"/>
</dbReference>